<feature type="region of interest" description="Disordered" evidence="1">
    <location>
        <begin position="1"/>
        <end position="31"/>
    </location>
</feature>
<dbReference type="Gene3D" id="1.20.5.170">
    <property type="match status" value="1"/>
</dbReference>
<name>A0A6G1IK85_9PLEO</name>
<evidence type="ECO:0000256" key="1">
    <source>
        <dbReference type="SAM" id="MobiDB-lite"/>
    </source>
</evidence>
<accession>A0A6G1IK85</accession>
<sequence>MDASQPLNKKTPYKRRMTHKRRDQNRAAQKVYRAKWKQRLELLERQVDALQRHHPGSDYGFGA</sequence>
<dbReference type="GO" id="GO:0003700">
    <property type="term" value="F:DNA-binding transcription factor activity"/>
    <property type="evidence" value="ECO:0007669"/>
    <property type="project" value="InterPro"/>
</dbReference>
<keyword evidence="3" id="KW-1185">Reference proteome</keyword>
<gene>
    <name evidence="2" type="ORF">K458DRAFT_423242</name>
</gene>
<dbReference type="Proteomes" id="UP000799291">
    <property type="component" value="Unassembled WGS sequence"/>
</dbReference>
<dbReference type="EMBL" id="MU005613">
    <property type="protein sequence ID" value="KAF2678299.1"/>
    <property type="molecule type" value="Genomic_DNA"/>
</dbReference>
<dbReference type="InterPro" id="IPR046347">
    <property type="entry name" value="bZIP_sf"/>
</dbReference>
<reference evidence="2" key="1">
    <citation type="journal article" date="2020" name="Stud. Mycol.">
        <title>101 Dothideomycetes genomes: a test case for predicting lifestyles and emergence of pathogens.</title>
        <authorList>
            <person name="Haridas S."/>
            <person name="Albert R."/>
            <person name="Binder M."/>
            <person name="Bloem J."/>
            <person name="Labutti K."/>
            <person name="Salamov A."/>
            <person name="Andreopoulos B."/>
            <person name="Baker S."/>
            <person name="Barry K."/>
            <person name="Bills G."/>
            <person name="Bluhm B."/>
            <person name="Cannon C."/>
            <person name="Castanera R."/>
            <person name="Culley D."/>
            <person name="Daum C."/>
            <person name="Ezra D."/>
            <person name="Gonzalez J."/>
            <person name="Henrissat B."/>
            <person name="Kuo A."/>
            <person name="Liang C."/>
            <person name="Lipzen A."/>
            <person name="Lutzoni F."/>
            <person name="Magnuson J."/>
            <person name="Mondo S."/>
            <person name="Nolan M."/>
            <person name="Ohm R."/>
            <person name="Pangilinan J."/>
            <person name="Park H.-J."/>
            <person name="Ramirez L."/>
            <person name="Alfaro M."/>
            <person name="Sun H."/>
            <person name="Tritt A."/>
            <person name="Yoshinaga Y."/>
            <person name="Zwiers L.-H."/>
            <person name="Turgeon B."/>
            <person name="Goodwin S."/>
            <person name="Spatafora J."/>
            <person name="Crous P."/>
            <person name="Grigoriev I."/>
        </authorList>
    </citation>
    <scope>NUCLEOTIDE SEQUENCE</scope>
    <source>
        <strain evidence="2">CBS 122367</strain>
    </source>
</reference>
<evidence type="ECO:0000313" key="2">
    <source>
        <dbReference type="EMBL" id="KAF2678299.1"/>
    </source>
</evidence>
<proteinExistence type="predicted"/>
<dbReference type="OrthoDB" id="5973539at2759"/>
<protein>
    <recommendedName>
        <fullName evidence="4">BZIP domain-containing protein</fullName>
    </recommendedName>
</protein>
<feature type="compositionally biased region" description="Basic residues" evidence="1">
    <location>
        <begin position="11"/>
        <end position="23"/>
    </location>
</feature>
<evidence type="ECO:0008006" key="4">
    <source>
        <dbReference type="Google" id="ProtNLM"/>
    </source>
</evidence>
<organism evidence="2 3">
    <name type="scientific">Lentithecium fluviatile CBS 122367</name>
    <dbReference type="NCBI Taxonomy" id="1168545"/>
    <lineage>
        <taxon>Eukaryota</taxon>
        <taxon>Fungi</taxon>
        <taxon>Dikarya</taxon>
        <taxon>Ascomycota</taxon>
        <taxon>Pezizomycotina</taxon>
        <taxon>Dothideomycetes</taxon>
        <taxon>Pleosporomycetidae</taxon>
        <taxon>Pleosporales</taxon>
        <taxon>Massarineae</taxon>
        <taxon>Lentitheciaceae</taxon>
        <taxon>Lentithecium</taxon>
    </lineage>
</organism>
<dbReference type="SUPFAM" id="SSF57959">
    <property type="entry name" value="Leucine zipper domain"/>
    <property type="match status" value="1"/>
</dbReference>
<evidence type="ECO:0000313" key="3">
    <source>
        <dbReference type="Proteomes" id="UP000799291"/>
    </source>
</evidence>
<dbReference type="AlphaFoldDB" id="A0A6G1IK85"/>